<evidence type="ECO:0000256" key="1">
    <source>
        <dbReference type="ARBA" id="ARBA00009005"/>
    </source>
</evidence>
<evidence type="ECO:0000313" key="3">
    <source>
        <dbReference type="EMBL" id="KAK1739897.1"/>
    </source>
</evidence>
<gene>
    <name evidence="3" type="ORF">QTG54_009656</name>
</gene>
<proteinExistence type="inferred from homology"/>
<evidence type="ECO:0000313" key="4">
    <source>
        <dbReference type="Proteomes" id="UP001224775"/>
    </source>
</evidence>
<protein>
    <submittedName>
        <fullName evidence="3">Metacaspase</fullName>
        <ecNumber evidence="3">3.4.22.-</ecNumber>
    </submittedName>
</protein>
<dbReference type="EC" id="3.4.22.-" evidence="3"/>
<dbReference type="Proteomes" id="UP001224775">
    <property type="component" value="Unassembled WGS sequence"/>
</dbReference>
<dbReference type="InterPro" id="IPR029030">
    <property type="entry name" value="Caspase-like_dom_sf"/>
</dbReference>
<sequence>MFGNLGKKFADDIATQVQQKIGEHLSNKARETGSTEQATESLGQVTGRRKALFIGINYYGQNGELRGCINDVHNIKQFLSQNYRIDEVLVLTDDQTSNPRKMPTRQNILAAFRWLRNGAKSGDSLIFHYSGHGGSVKDTDGDEEDGMDETLIPVDYKQAGHIVDDEVHDVLVRGLPKGVRLTSIMDCCHSESILDLPYIYTVNGDLQIIETSKNEGIVTLVGAGTRFLLDGNKKKAMTSIKEGMKHLMSSTSGGNSAAREKTIKTRSTEADVIQFSGCRDSQTSADAQIGGEATGAMSYALITSLKKSKNQNYTHLLKEMRTLLNGKYTQIPCMSAGRKLVLDDSFAI</sequence>
<organism evidence="3 4">
    <name type="scientific">Skeletonema marinoi</name>
    <dbReference type="NCBI Taxonomy" id="267567"/>
    <lineage>
        <taxon>Eukaryota</taxon>
        <taxon>Sar</taxon>
        <taxon>Stramenopiles</taxon>
        <taxon>Ochrophyta</taxon>
        <taxon>Bacillariophyta</taxon>
        <taxon>Coscinodiscophyceae</taxon>
        <taxon>Thalassiosirophycidae</taxon>
        <taxon>Thalassiosirales</taxon>
        <taxon>Skeletonemataceae</taxon>
        <taxon>Skeletonema</taxon>
        <taxon>Skeletonema marinoi-dohrnii complex</taxon>
    </lineage>
</organism>
<accession>A0AAD8Y6E9</accession>
<evidence type="ECO:0000259" key="2">
    <source>
        <dbReference type="Pfam" id="PF00656"/>
    </source>
</evidence>
<dbReference type="InterPro" id="IPR011600">
    <property type="entry name" value="Pept_C14_caspase"/>
</dbReference>
<feature type="domain" description="Peptidase C14 caspase" evidence="2">
    <location>
        <begin position="48"/>
        <end position="336"/>
    </location>
</feature>
<dbReference type="PANTHER" id="PTHR48104">
    <property type="entry name" value="METACASPASE-4"/>
    <property type="match status" value="1"/>
</dbReference>
<dbReference type="InterPro" id="IPR050452">
    <property type="entry name" value="Metacaspase"/>
</dbReference>
<dbReference type="SUPFAM" id="SSF52129">
    <property type="entry name" value="Caspase-like"/>
    <property type="match status" value="1"/>
</dbReference>
<reference evidence="3" key="1">
    <citation type="submission" date="2023-06" db="EMBL/GenBank/DDBJ databases">
        <title>Survivors Of The Sea: Transcriptome response of Skeletonema marinoi to long-term dormancy.</title>
        <authorList>
            <person name="Pinder M.I.M."/>
            <person name="Kourtchenko O."/>
            <person name="Robertson E.K."/>
            <person name="Larsson T."/>
            <person name="Maumus F."/>
            <person name="Osuna-Cruz C.M."/>
            <person name="Vancaester E."/>
            <person name="Stenow R."/>
            <person name="Vandepoele K."/>
            <person name="Ploug H."/>
            <person name="Bruchert V."/>
            <person name="Godhe A."/>
            <person name="Topel M."/>
        </authorList>
    </citation>
    <scope>NUCLEOTIDE SEQUENCE</scope>
    <source>
        <strain evidence="3">R05AC</strain>
    </source>
</reference>
<comment type="caution">
    <text evidence="3">The sequence shown here is derived from an EMBL/GenBank/DDBJ whole genome shotgun (WGS) entry which is preliminary data.</text>
</comment>
<keyword evidence="4" id="KW-1185">Reference proteome</keyword>
<dbReference type="PANTHER" id="PTHR48104:SF30">
    <property type="entry name" value="METACASPASE-1"/>
    <property type="match status" value="1"/>
</dbReference>
<dbReference type="Pfam" id="PF00656">
    <property type="entry name" value="Peptidase_C14"/>
    <property type="match status" value="1"/>
</dbReference>
<dbReference type="GO" id="GO:0006508">
    <property type="term" value="P:proteolysis"/>
    <property type="evidence" value="ECO:0007669"/>
    <property type="project" value="InterPro"/>
</dbReference>
<comment type="similarity">
    <text evidence="1">Belongs to the peptidase C14B family.</text>
</comment>
<dbReference type="GO" id="GO:0005737">
    <property type="term" value="C:cytoplasm"/>
    <property type="evidence" value="ECO:0007669"/>
    <property type="project" value="TreeGrafter"/>
</dbReference>
<dbReference type="AlphaFoldDB" id="A0AAD8Y6E9"/>
<dbReference type="GO" id="GO:0004197">
    <property type="term" value="F:cysteine-type endopeptidase activity"/>
    <property type="evidence" value="ECO:0007669"/>
    <property type="project" value="InterPro"/>
</dbReference>
<dbReference type="Gene3D" id="3.40.50.12660">
    <property type="match status" value="1"/>
</dbReference>
<name>A0AAD8Y6E9_9STRA</name>
<dbReference type="EMBL" id="JATAAI010000017">
    <property type="protein sequence ID" value="KAK1739897.1"/>
    <property type="molecule type" value="Genomic_DNA"/>
</dbReference>
<keyword evidence="3" id="KW-0378">Hydrolase</keyword>